<name>A0A517SHA5_9PLAN</name>
<organism evidence="1 2">
    <name type="scientific">Caulifigura coniformis</name>
    <dbReference type="NCBI Taxonomy" id="2527983"/>
    <lineage>
        <taxon>Bacteria</taxon>
        <taxon>Pseudomonadati</taxon>
        <taxon>Planctomycetota</taxon>
        <taxon>Planctomycetia</taxon>
        <taxon>Planctomycetales</taxon>
        <taxon>Planctomycetaceae</taxon>
        <taxon>Caulifigura</taxon>
    </lineage>
</organism>
<evidence type="ECO:0000313" key="1">
    <source>
        <dbReference type="EMBL" id="QDT55511.1"/>
    </source>
</evidence>
<dbReference type="KEGG" id="ccos:Pan44_35550"/>
<gene>
    <name evidence="1" type="ORF">Pan44_35550</name>
</gene>
<keyword evidence="2" id="KW-1185">Reference proteome</keyword>
<evidence type="ECO:0000313" key="2">
    <source>
        <dbReference type="Proteomes" id="UP000315700"/>
    </source>
</evidence>
<dbReference type="Proteomes" id="UP000315700">
    <property type="component" value="Chromosome"/>
</dbReference>
<dbReference type="RefSeq" id="WP_145031374.1">
    <property type="nucleotide sequence ID" value="NZ_CP036271.1"/>
</dbReference>
<dbReference type="InParanoid" id="A0A517SHA5"/>
<dbReference type="EMBL" id="CP036271">
    <property type="protein sequence ID" value="QDT55511.1"/>
    <property type="molecule type" value="Genomic_DNA"/>
</dbReference>
<sequence>MGESVPVVDHGRIQMMIEAAFKRVTAPGHGVNLPTAIRAVWDAIPRDSRVSRKAIQRWIRANHRIVESAYGPVLAGFRLI</sequence>
<protein>
    <submittedName>
        <fullName evidence="1">Uncharacterized protein</fullName>
    </submittedName>
</protein>
<dbReference type="AlphaFoldDB" id="A0A517SHA5"/>
<proteinExistence type="predicted"/>
<reference evidence="1 2" key="1">
    <citation type="submission" date="2019-02" db="EMBL/GenBank/DDBJ databases">
        <title>Deep-cultivation of Planctomycetes and their phenomic and genomic characterization uncovers novel biology.</title>
        <authorList>
            <person name="Wiegand S."/>
            <person name="Jogler M."/>
            <person name="Boedeker C."/>
            <person name="Pinto D."/>
            <person name="Vollmers J."/>
            <person name="Rivas-Marin E."/>
            <person name="Kohn T."/>
            <person name="Peeters S.H."/>
            <person name="Heuer A."/>
            <person name="Rast P."/>
            <person name="Oberbeckmann S."/>
            <person name="Bunk B."/>
            <person name="Jeske O."/>
            <person name="Meyerdierks A."/>
            <person name="Storesund J.E."/>
            <person name="Kallscheuer N."/>
            <person name="Luecker S."/>
            <person name="Lage O.M."/>
            <person name="Pohl T."/>
            <person name="Merkel B.J."/>
            <person name="Hornburger P."/>
            <person name="Mueller R.-W."/>
            <person name="Bruemmer F."/>
            <person name="Labrenz M."/>
            <person name="Spormann A.M."/>
            <person name="Op den Camp H."/>
            <person name="Overmann J."/>
            <person name="Amann R."/>
            <person name="Jetten M.S.M."/>
            <person name="Mascher T."/>
            <person name="Medema M.H."/>
            <person name="Devos D.P."/>
            <person name="Kaster A.-K."/>
            <person name="Ovreas L."/>
            <person name="Rohde M."/>
            <person name="Galperin M.Y."/>
            <person name="Jogler C."/>
        </authorList>
    </citation>
    <scope>NUCLEOTIDE SEQUENCE [LARGE SCALE GENOMIC DNA]</scope>
    <source>
        <strain evidence="1 2">Pan44</strain>
    </source>
</reference>
<accession>A0A517SHA5</accession>